<dbReference type="SMART" id="SM00530">
    <property type="entry name" value="HTH_XRE"/>
    <property type="match status" value="1"/>
</dbReference>
<dbReference type="GO" id="GO:0003677">
    <property type="term" value="F:DNA binding"/>
    <property type="evidence" value="ECO:0007669"/>
    <property type="project" value="InterPro"/>
</dbReference>
<dbReference type="EMBL" id="CP045702">
    <property type="protein sequence ID" value="QNE74439.1"/>
    <property type="molecule type" value="Genomic_DNA"/>
</dbReference>
<sequence length="292" mass="32467">MAQSKSTVPASVARRELAQLLKELRAASGRTLVEVASVAGVDRGHLSRVERATRGVSEEVLTRLLDDCYATLVSGSEREKMFDLLRADSAEEDPYRRHSGLLNPTQYGGYLKFEAGATGLRAYELALLPGLVQTEEYAEAVIRAMRPDLTAREVKTLVTIRMERQARLLGAGKVFQAVVDEAALRRPVGPPALMKRQLERLLEVAEFSTVSLRLLPLETGCHAGLYGPFMIMDFPVPNPSVVWVEGLAESSYFSKREHVETYCEAFNSLWQRAIPLATALDRVEKVIKELHQ</sequence>
<dbReference type="Proteomes" id="UP000515307">
    <property type="component" value="Chromosome"/>
</dbReference>
<dbReference type="InterPro" id="IPR010982">
    <property type="entry name" value="Lambda_DNA-bd_dom_sf"/>
</dbReference>
<feature type="domain" description="HTH cro/C1-type" evidence="1">
    <location>
        <begin position="21"/>
        <end position="66"/>
    </location>
</feature>
<dbReference type="CDD" id="cd00093">
    <property type="entry name" value="HTH_XRE"/>
    <property type="match status" value="1"/>
</dbReference>
<gene>
    <name evidence="2" type="ORF">F0344_07295</name>
</gene>
<evidence type="ECO:0000313" key="2">
    <source>
        <dbReference type="EMBL" id="QNE74439.1"/>
    </source>
</evidence>
<keyword evidence="3" id="KW-1185">Reference proteome</keyword>
<dbReference type="InterPro" id="IPR043917">
    <property type="entry name" value="DUF5753"/>
</dbReference>
<dbReference type="KEGG" id="sfiy:F0344_07295"/>
<dbReference type="SUPFAM" id="SSF47413">
    <property type="entry name" value="lambda repressor-like DNA-binding domains"/>
    <property type="match status" value="1"/>
</dbReference>
<dbReference type="Gene3D" id="1.10.260.40">
    <property type="entry name" value="lambda repressor-like DNA-binding domains"/>
    <property type="match status" value="1"/>
</dbReference>
<dbReference type="AlphaFoldDB" id="A0A7G7BGH4"/>
<organism evidence="2 3">
    <name type="scientific">Streptomyces finlayi</name>
    <dbReference type="NCBI Taxonomy" id="67296"/>
    <lineage>
        <taxon>Bacteria</taxon>
        <taxon>Bacillati</taxon>
        <taxon>Actinomycetota</taxon>
        <taxon>Actinomycetes</taxon>
        <taxon>Kitasatosporales</taxon>
        <taxon>Streptomycetaceae</taxon>
        <taxon>Streptomyces</taxon>
    </lineage>
</organism>
<protein>
    <submittedName>
        <fullName evidence="2">Helix-turn-helix domain-containing protein</fullName>
    </submittedName>
</protein>
<dbReference type="RefSeq" id="WP_185297997.1">
    <property type="nucleotide sequence ID" value="NZ_CP045702.1"/>
</dbReference>
<dbReference type="Pfam" id="PF13560">
    <property type="entry name" value="HTH_31"/>
    <property type="match status" value="1"/>
</dbReference>
<reference evidence="3" key="1">
    <citation type="submission" date="2019-10" db="EMBL/GenBank/DDBJ databases">
        <title>Antimicrobial potential of Antarctic Bacteria.</title>
        <authorList>
            <person name="Benaud N."/>
            <person name="Edwards R.J."/>
            <person name="Ferrari B.C."/>
        </authorList>
    </citation>
    <scope>NUCLEOTIDE SEQUENCE [LARGE SCALE GENOMIC DNA]</scope>
    <source>
        <strain evidence="3">NBSH44</strain>
    </source>
</reference>
<proteinExistence type="predicted"/>
<evidence type="ECO:0000259" key="1">
    <source>
        <dbReference type="PROSITE" id="PS50943"/>
    </source>
</evidence>
<dbReference type="Pfam" id="PF19054">
    <property type="entry name" value="DUF5753"/>
    <property type="match status" value="1"/>
</dbReference>
<accession>A0A7G7BGH4</accession>
<dbReference type="PROSITE" id="PS50943">
    <property type="entry name" value="HTH_CROC1"/>
    <property type="match status" value="1"/>
</dbReference>
<dbReference type="InterPro" id="IPR001387">
    <property type="entry name" value="Cro/C1-type_HTH"/>
</dbReference>
<evidence type="ECO:0000313" key="3">
    <source>
        <dbReference type="Proteomes" id="UP000515307"/>
    </source>
</evidence>
<name>A0A7G7BGH4_9ACTN</name>